<gene>
    <name evidence="8" type="primary">msrA2_2</name>
    <name evidence="6" type="synonym">msrA</name>
    <name evidence="8" type="ORF">JEODO184_01195</name>
</gene>
<comment type="function">
    <text evidence="3 6">Has an important function as a repair enzyme for proteins that have been inactivated by oxidation. Catalyzes the reversible oxidation-reduction of methionine sulfoxide in proteins to methionine.</text>
</comment>
<dbReference type="InterPro" id="IPR002569">
    <property type="entry name" value="Met_Sox_Rdtase_MsrA_dom"/>
</dbReference>
<keyword evidence="9" id="KW-1185">Reference proteome</keyword>
<feature type="domain" description="Peptide methionine sulphoxide reductase MsrA" evidence="7">
    <location>
        <begin position="3"/>
        <end position="154"/>
    </location>
</feature>
<evidence type="ECO:0000256" key="5">
    <source>
        <dbReference type="ARBA" id="ARBA00048782"/>
    </source>
</evidence>
<feature type="active site" evidence="6">
    <location>
        <position position="10"/>
    </location>
</feature>
<dbReference type="NCBIfam" id="TIGR00401">
    <property type="entry name" value="msrA"/>
    <property type="match status" value="1"/>
</dbReference>
<dbReference type="HAMAP" id="MF_01401">
    <property type="entry name" value="MsrA"/>
    <property type="match status" value="1"/>
</dbReference>
<comment type="catalytic activity">
    <reaction evidence="4 6">
        <text>L-methionyl-[protein] + [thioredoxin]-disulfide + H2O = L-methionyl-(S)-S-oxide-[protein] + [thioredoxin]-dithiol</text>
        <dbReference type="Rhea" id="RHEA:14217"/>
        <dbReference type="Rhea" id="RHEA-COMP:10698"/>
        <dbReference type="Rhea" id="RHEA-COMP:10700"/>
        <dbReference type="Rhea" id="RHEA-COMP:12313"/>
        <dbReference type="Rhea" id="RHEA-COMP:12315"/>
        <dbReference type="ChEBI" id="CHEBI:15377"/>
        <dbReference type="ChEBI" id="CHEBI:16044"/>
        <dbReference type="ChEBI" id="CHEBI:29950"/>
        <dbReference type="ChEBI" id="CHEBI:44120"/>
        <dbReference type="ChEBI" id="CHEBI:50058"/>
        <dbReference type="EC" id="1.8.4.11"/>
    </reaction>
</comment>
<protein>
    <recommendedName>
        <fullName evidence="6">Peptide methionine sulfoxide reductase MsrA</fullName>
        <shortName evidence="6">Protein-methionine-S-oxide reductase</shortName>
        <ecNumber evidence="6">1.8.4.11</ecNumber>
    </recommendedName>
    <alternativeName>
        <fullName evidence="6">Peptide-methionine (S)-S-oxide reductase</fullName>
        <shortName evidence="6">Peptide Met(O) reductase</shortName>
    </alternativeName>
</protein>
<evidence type="ECO:0000256" key="1">
    <source>
        <dbReference type="ARBA" id="ARBA00005591"/>
    </source>
</evidence>
<dbReference type="EC" id="1.8.4.11" evidence="6"/>
<dbReference type="PANTHER" id="PTHR43774:SF1">
    <property type="entry name" value="PEPTIDE METHIONINE SULFOXIDE REDUCTASE MSRA 2"/>
    <property type="match status" value="1"/>
</dbReference>
<dbReference type="Proteomes" id="UP000589351">
    <property type="component" value="Unassembled WGS sequence"/>
</dbReference>
<proteinExistence type="inferred from homology"/>
<dbReference type="InterPro" id="IPR036509">
    <property type="entry name" value="Met_Sox_Rdtase_MsrA_sf"/>
</dbReference>
<comment type="caution">
    <text evidence="8">The sequence shown here is derived from an EMBL/GenBank/DDBJ whole genome shotgun (WGS) entry which is preliminary data.</text>
</comment>
<name>A0A6V7RK00_9STAP</name>
<evidence type="ECO:0000256" key="4">
    <source>
        <dbReference type="ARBA" id="ARBA00047806"/>
    </source>
</evidence>
<dbReference type="SUPFAM" id="SSF55068">
    <property type="entry name" value="Peptide methionine sulfoxide reductase"/>
    <property type="match status" value="1"/>
</dbReference>
<evidence type="ECO:0000256" key="2">
    <source>
        <dbReference type="ARBA" id="ARBA00023002"/>
    </source>
</evidence>
<dbReference type="PANTHER" id="PTHR43774">
    <property type="entry name" value="PEPTIDE METHIONINE SULFOXIDE REDUCTASE"/>
    <property type="match status" value="1"/>
</dbReference>
<evidence type="ECO:0000313" key="8">
    <source>
        <dbReference type="EMBL" id="CAD2077598.1"/>
    </source>
</evidence>
<comment type="catalytic activity">
    <reaction evidence="5 6">
        <text>[thioredoxin]-disulfide + L-methionine + H2O = L-methionine (S)-S-oxide + [thioredoxin]-dithiol</text>
        <dbReference type="Rhea" id="RHEA:19993"/>
        <dbReference type="Rhea" id="RHEA-COMP:10698"/>
        <dbReference type="Rhea" id="RHEA-COMP:10700"/>
        <dbReference type="ChEBI" id="CHEBI:15377"/>
        <dbReference type="ChEBI" id="CHEBI:29950"/>
        <dbReference type="ChEBI" id="CHEBI:50058"/>
        <dbReference type="ChEBI" id="CHEBI:57844"/>
        <dbReference type="ChEBI" id="CHEBI:58772"/>
        <dbReference type="EC" id="1.8.4.11"/>
    </reaction>
</comment>
<evidence type="ECO:0000256" key="3">
    <source>
        <dbReference type="ARBA" id="ARBA00024679"/>
    </source>
</evidence>
<dbReference type="GO" id="GO:0008113">
    <property type="term" value="F:peptide-methionine (S)-S-oxide reductase activity"/>
    <property type="evidence" value="ECO:0007669"/>
    <property type="project" value="UniProtKB-UniRule"/>
</dbReference>
<dbReference type="Pfam" id="PF01625">
    <property type="entry name" value="PMSR"/>
    <property type="match status" value="1"/>
</dbReference>
<comment type="similarity">
    <text evidence="1 6">Belongs to the MsrA Met sulfoxide reductase family.</text>
</comment>
<keyword evidence="2 6" id="KW-0560">Oxidoreductase</keyword>
<dbReference type="RefSeq" id="WP_185125717.1">
    <property type="nucleotide sequence ID" value="NZ_CAJEWD010000008.1"/>
</dbReference>
<dbReference type="AlphaFoldDB" id="A0A6V7RK00"/>
<organism evidence="8 9">
    <name type="scientific">Jeotgalicoccus meleagridis</name>
    <dbReference type="NCBI Taxonomy" id="2759181"/>
    <lineage>
        <taxon>Bacteria</taxon>
        <taxon>Bacillati</taxon>
        <taxon>Bacillota</taxon>
        <taxon>Bacilli</taxon>
        <taxon>Bacillales</taxon>
        <taxon>Staphylococcaceae</taxon>
        <taxon>Jeotgalicoccus</taxon>
    </lineage>
</organism>
<accession>A0A6V7RK00</accession>
<dbReference type="EMBL" id="CAJEWD010000008">
    <property type="protein sequence ID" value="CAD2077598.1"/>
    <property type="molecule type" value="Genomic_DNA"/>
</dbReference>
<evidence type="ECO:0000313" key="9">
    <source>
        <dbReference type="Proteomes" id="UP000589351"/>
    </source>
</evidence>
<sequence>MSTATLAGGCFWCLVKPFDQWDGIKEIVSGYSNGDEENPSYELVSTGTTKHVEAVQIDFDENVISYREILEIFFKTFDPTDNGGQFGDRGPQYMPAIFYHNDEQKEIAESVINELEEKEVFNAPIITPVLPYKNFYPAEEEHQDFYKKNAGHYKAYYKGSGRQGFIENTWGEQ</sequence>
<evidence type="ECO:0000256" key="6">
    <source>
        <dbReference type="HAMAP-Rule" id="MF_01401"/>
    </source>
</evidence>
<dbReference type="Gene3D" id="3.30.1060.10">
    <property type="entry name" value="Peptide methionine sulphoxide reductase MsrA"/>
    <property type="match status" value="1"/>
</dbReference>
<reference evidence="8 9" key="1">
    <citation type="submission" date="2020-07" db="EMBL/GenBank/DDBJ databases">
        <authorList>
            <person name="Criscuolo A."/>
        </authorList>
    </citation>
    <scope>NUCLEOTIDE SEQUENCE [LARGE SCALE GENOMIC DNA]</scope>
    <source>
        <strain evidence="8">CIP111649</strain>
    </source>
</reference>
<evidence type="ECO:0000259" key="7">
    <source>
        <dbReference type="Pfam" id="PF01625"/>
    </source>
</evidence>